<dbReference type="GO" id="GO:0003743">
    <property type="term" value="F:translation initiation factor activity"/>
    <property type="evidence" value="ECO:0007669"/>
    <property type="project" value="UniProtKB-KW"/>
</dbReference>
<feature type="compositionally biased region" description="Polar residues" evidence="8">
    <location>
        <begin position="307"/>
        <end position="320"/>
    </location>
</feature>
<keyword evidence="5" id="KW-0597">Phosphoprotein</keyword>
<evidence type="ECO:0000256" key="3">
    <source>
        <dbReference type="ARBA" id="ARBA00022490"/>
    </source>
</evidence>
<comment type="subcellular location">
    <subcellularLocation>
        <location evidence="1">Cytoplasm</location>
    </subcellularLocation>
</comment>
<accession>A0AAD5JMD1</accession>
<dbReference type="FunFam" id="1.25.40.180:FF:000020">
    <property type="entry name" value="Eukaryotic translation initiation factor subunit"/>
    <property type="match status" value="1"/>
</dbReference>
<dbReference type="GO" id="GO:0010494">
    <property type="term" value="C:cytoplasmic stress granule"/>
    <property type="evidence" value="ECO:0007669"/>
    <property type="project" value="UniProtKB-ARBA"/>
</dbReference>
<dbReference type="PANTHER" id="PTHR23253">
    <property type="entry name" value="EUKARYOTIC TRANSLATION INITIATION FACTOR 4 GAMMA"/>
    <property type="match status" value="1"/>
</dbReference>
<dbReference type="Proteomes" id="UP001209540">
    <property type="component" value="Unassembled WGS sequence"/>
</dbReference>
<evidence type="ECO:0000256" key="1">
    <source>
        <dbReference type="ARBA" id="ARBA00004496"/>
    </source>
</evidence>
<evidence type="ECO:0000256" key="8">
    <source>
        <dbReference type="SAM" id="MobiDB-lite"/>
    </source>
</evidence>
<comment type="caution">
    <text evidence="10">The sequence shown here is derived from an EMBL/GenBank/DDBJ whole genome shotgun (WGS) entry which is preliminary data.</text>
</comment>
<dbReference type="SUPFAM" id="SSF48371">
    <property type="entry name" value="ARM repeat"/>
    <property type="match status" value="1"/>
</dbReference>
<feature type="domain" description="MIF4G" evidence="9">
    <location>
        <begin position="7"/>
        <end position="244"/>
    </location>
</feature>
<evidence type="ECO:0000256" key="4">
    <source>
        <dbReference type="ARBA" id="ARBA00022540"/>
    </source>
</evidence>
<feature type="compositionally biased region" description="Low complexity" evidence="8">
    <location>
        <begin position="381"/>
        <end position="395"/>
    </location>
</feature>
<organism evidence="10 11">
    <name type="scientific">Phascolomyces articulosus</name>
    <dbReference type="NCBI Taxonomy" id="60185"/>
    <lineage>
        <taxon>Eukaryota</taxon>
        <taxon>Fungi</taxon>
        <taxon>Fungi incertae sedis</taxon>
        <taxon>Mucoromycota</taxon>
        <taxon>Mucoromycotina</taxon>
        <taxon>Mucoromycetes</taxon>
        <taxon>Mucorales</taxon>
        <taxon>Lichtheimiaceae</taxon>
        <taxon>Phascolomyces</taxon>
    </lineage>
</organism>
<keyword evidence="7" id="KW-0648">Protein biosynthesis</keyword>
<reference evidence="10" key="2">
    <citation type="submission" date="2023-02" db="EMBL/GenBank/DDBJ databases">
        <authorList>
            <consortium name="DOE Joint Genome Institute"/>
            <person name="Mondo S.J."/>
            <person name="Chang Y."/>
            <person name="Wang Y."/>
            <person name="Ahrendt S."/>
            <person name="Andreopoulos W."/>
            <person name="Barry K."/>
            <person name="Beard J."/>
            <person name="Benny G.L."/>
            <person name="Blankenship S."/>
            <person name="Bonito G."/>
            <person name="Cuomo C."/>
            <person name="Desiro A."/>
            <person name="Gervers K.A."/>
            <person name="Hundley H."/>
            <person name="Kuo A."/>
            <person name="LaButti K."/>
            <person name="Lang B.F."/>
            <person name="Lipzen A."/>
            <person name="O'Donnell K."/>
            <person name="Pangilinan J."/>
            <person name="Reynolds N."/>
            <person name="Sandor L."/>
            <person name="Smith M.W."/>
            <person name="Tsang A."/>
            <person name="Grigoriev I.V."/>
            <person name="Stajich J.E."/>
            <person name="Spatafora J.W."/>
        </authorList>
    </citation>
    <scope>NUCLEOTIDE SEQUENCE</scope>
    <source>
        <strain evidence="10">RSA 2281</strain>
    </source>
</reference>
<proteinExistence type="inferred from homology"/>
<dbReference type="Pfam" id="PF02854">
    <property type="entry name" value="MIF4G"/>
    <property type="match status" value="1"/>
</dbReference>
<keyword evidence="3" id="KW-0963">Cytoplasm</keyword>
<dbReference type="GO" id="GO:0003729">
    <property type="term" value="F:mRNA binding"/>
    <property type="evidence" value="ECO:0007669"/>
    <property type="project" value="TreeGrafter"/>
</dbReference>
<dbReference type="InterPro" id="IPR003890">
    <property type="entry name" value="MIF4G-like_typ-3"/>
</dbReference>
<name>A0AAD5JMD1_9FUNG</name>
<feature type="compositionally biased region" description="Basic and acidic residues" evidence="8">
    <location>
        <begin position="264"/>
        <end position="277"/>
    </location>
</feature>
<evidence type="ECO:0000256" key="5">
    <source>
        <dbReference type="ARBA" id="ARBA00022553"/>
    </source>
</evidence>
<comment type="similarity">
    <text evidence="2">Belongs to the eukaryotic initiation factor 4G family.</text>
</comment>
<keyword evidence="4" id="KW-0396">Initiation factor</keyword>
<dbReference type="PANTHER" id="PTHR23253:SF9">
    <property type="entry name" value="EUKARYOTIC TRANSLATION INITIATION FACTOR 4 GAMMA 2"/>
    <property type="match status" value="1"/>
</dbReference>
<evidence type="ECO:0000259" key="9">
    <source>
        <dbReference type="SMART" id="SM00543"/>
    </source>
</evidence>
<keyword evidence="6" id="KW-0694">RNA-binding</keyword>
<gene>
    <name evidence="10" type="ORF">BDA99DRAFT_447635</name>
</gene>
<feature type="region of interest" description="Disordered" evidence="8">
    <location>
        <begin position="248"/>
        <end position="395"/>
    </location>
</feature>
<evidence type="ECO:0000256" key="2">
    <source>
        <dbReference type="ARBA" id="ARBA00005775"/>
    </source>
</evidence>
<dbReference type="InterPro" id="IPR016024">
    <property type="entry name" value="ARM-type_fold"/>
</dbReference>
<dbReference type="Gene3D" id="1.25.40.180">
    <property type="match status" value="1"/>
</dbReference>
<protein>
    <submittedName>
        <fullName evidence="10">Armadillo-type protein</fullName>
    </submittedName>
</protein>
<evidence type="ECO:0000313" key="10">
    <source>
        <dbReference type="EMBL" id="KAI9245890.1"/>
    </source>
</evidence>
<sequence>MSDEVIIRKVKSLLNKLTLEKFDSISDQIWEYAKQSEKETDGRALKVVIQLTFDKACDEPPFAVMWAQLCRKMYDTITDEIKDVNVKDKEGNTVSGVNLLRKYLLNRCQHDFERGWKMQIPEVDQNNPDMMSDEYYAAVKAKRQGLGLVVFIGELFKRQMLTDRIMLQCLTRLCDNPREVGDEETETMCKLITTIGKSLDTSSRRNKEWMDTYFERMKEMMESPHLSSRVKFMILDLFDLRKNKWVSRRGNQPAPTTIAQVHEQAQKAKNEEKEAMKRTSSSRGSLPHPMSRAGSHRGAGSRDLQREGSTGSNAASTTVDGWSTVGSGSPGSSSKGTRANELANFGKTDRSKTRSSVLGPGNSPFASLHRASSKAGGDQKSSPSESRSSSANMFR</sequence>
<dbReference type="EMBL" id="JAIXMP010000049">
    <property type="protein sequence ID" value="KAI9245890.1"/>
    <property type="molecule type" value="Genomic_DNA"/>
</dbReference>
<reference evidence="10" key="1">
    <citation type="journal article" date="2022" name="IScience">
        <title>Evolution of zygomycete secretomes and the origins of terrestrial fungal ecologies.</title>
        <authorList>
            <person name="Chang Y."/>
            <person name="Wang Y."/>
            <person name="Mondo S."/>
            <person name="Ahrendt S."/>
            <person name="Andreopoulos W."/>
            <person name="Barry K."/>
            <person name="Beard J."/>
            <person name="Benny G.L."/>
            <person name="Blankenship S."/>
            <person name="Bonito G."/>
            <person name="Cuomo C."/>
            <person name="Desiro A."/>
            <person name="Gervers K.A."/>
            <person name="Hundley H."/>
            <person name="Kuo A."/>
            <person name="LaButti K."/>
            <person name="Lang B.F."/>
            <person name="Lipzen A."/>
            <person name="O'Donnell K."/>
            <person name="Pangilinan J."/>
            <person name="Reynolds N."/>
            <person name="Sandor L."/>
            <person name="Smith M.E."/>
            <person name="Tsang A."/>
            <person name="Grigoriev I.V."/>
            <person name="Stajich J.E."/>
            <person name="Spatafora J.W."/>
        </authorList>
    </citation>
    <scope>NUCLEOTIDE SEQUENCE</scope>
    <source>
        <strain evidence="10">RSA 2281</strain>
    </source>
</reference>
<evidence type="ECO:0000313" key="11">
    <source>
        <dbReference type="Proteomes" id="UP001209540"/>
    </source>
</evidence>
<keyword evidence="11" id="KW-1185">Reference proteome</keyword>
<evidence type="ECO:0000256" key="7">
    <source>
        <dbReference type="ARBA" id="ARBA00022917"/>
    </source>
</evidence>
<dbReference type="AlphaFoldDB" id="A0AAD5JMD1"/>
<feature type="compositionally biased region" description="Low complexity" evidence="8">
    <location>
        <begin position="321"/>
        <end position="336"/>
    </location>
</feature>
<feature type="compositionally biased region" description="Polar residues" evidence="8">
    <location>
        <begin position="249"/>
        <end position="259"/>
    </location>
</feature>
<dbReference type="SMART" id="SM00543">
    <property type="entry name" value="MIF4G"/>
    <property type="match status" value="1"/>
</dbReference>
<evidence type="ECO:0000256" key="6">
    <source>
        <dbReference type="ARBA" id="ARBA00022884"/>
    </source>
</evidence>
<dbReference type="GO" id="GO:0016281">
    <property type="term" value="C:eukaryotic translation initiation factor 4F complex"/>
    <property type="evidence" value="ECO:0007669"/>
    <property type="project" value="TreeGrafter"/>
</dbReference>